<evidence type="ECO:0000313" key="2">
    <source>
        <dbReference type="EMBL" id="ETV99133.1"/>
    </source>
</evidence>
<sequence length="216" mass="24157">MLAGMRSSPSRKYKGEDLVKQSQLVKVKPSPPSASTRFTQWIASLTTRQAKLHRLKKTPHPTQTPSTPTTSKQSITRLAGHDAGIPDCCRRFVKNALSSKQPTYSSGRIYYKYLDGSILLNQSTVVGGRRVPFFTPHVSTWRQERPRLRALTPIAEESQEKLCEGCHSYKFSHQPNTSCVALTRIIRRVSSHRHCESSVVQARLVSSAAPVPVFDV</sequence>
<organism evidence="2">
    <name type="scientific">Aphanomyces invadans</name>
    <dbReference type="NCBI Taxonomy" id="157072"/>
    <lineage>
        <taxon>Eukaryota</taxon>
        <taxon>Sar</taxon>
        <taxon>Stramenopiles</taxon>
        <taxon>Oomycota</taxon>
        <taxon>Saprolegniomycetes</taxon>
        <taxon>Saprolegniales</taxon>
        <taxon>Verrucalvaceae</taxon>
        <taxon>Aphanomyces</taxon>
    </lineage>
</organism>
<feature type="compositionally biased region" description="Low complexity" evidence="1">
    <location>
        <begin position="60"/>
        <end position="74"/>
    </location>
</feature>
<reference evidence="2" key="1">
    <citation type="submission" date="2013-12" db="EMBL/GenBank/DDBJ databases">
        <title>The Genome Sequence of Aphanomyces invadans NJM9701.</title>
        <authorList>
            <consortium name="The Broad Institute Genomics Platform"/>
            <person name="Russ C."/>
            <person name="Tyler B."/>
            <person name="van West P."/>
            <person name="Dieguez-Uribeondo J."/>
            <person name="Young S.K."/>
            <person name="Zeng Q."/>
            <person name="Gargeya S."/>
            <person name="Fitzgerald M."/>
            <person name="Abouelleil A."/>
            <person name="Alvarado L."/>
            <person name="Chapman S.B."/>
            <person name="Gainer-Dewar J."/>
            <person name="Goldberg J."/>
            <person name="Griggs A."/>
            <person name="Gujja S."/>
            <person name="Hansen M."/>
            <person name="Howarth C."/>
            <person name="Imamovic A."/>
            <person name="Ireland A."/>
            <person name="Larimer J."/>
            <person name="McCowan C."/>
            <person name="Murphy C."/>
            <person name="Pearson M."/>
            <person name="Poon T.W."/>
            <person name="Priest M."/>
            <person name="Roberts A."/>
            <person name="Saif S."/>
            <person name="Shea T."/>
            <person name="Sykes S."/>
            <person name="Wortman J."/>
            <person name="Nusbaum C."/>
            <person name="Birren B."/>
        </authorList>
    </citation>
    <scope>NUCLEOTIDE SEQUENCE [LARGE SCALE GENOMIC DNA]</scope>
    <source>
        <strain evidence="2">NJM9701</strain>
    </source>
</reference>
<dbReference type="VEuPathDB" id="FungiDB:H310_08542"/>
<feature type="region of interest" description="Disordered" evidence="1">
    <location>
        <begin position="1"/>
        <end position="33"/>
    </location>
</feature>
<dbReference type="RefSeq" id="XP_008872561.1">
    <property type="nucleotide sequence ID" value="XM_008874339.1"/>
</dbReference>
<dbReference type="OrthoDB" id="10499761at2759"/>
<dbReference type="AlphaFoldDB" id="A0A024TYN7"/>
<dbReference type="EMBL" id="KI913968">
    <property type="protein sequence ID" value="ETV99133.1"/>
    <property type="molecule type" value="Genomic_DNA"/>
</dbReference>
<dbReference type="GeneID" id="20085592"/>
<evidence type="ECO:0000256" key="1">
    <source>
        <dbReference type="SAM" id="MobiDB-lite"/>
    </source>
</evidence>
<protein>
    <submittedName>
        <fullName evidence="2">Uncharacterized protein</fullName>
    </submittedName>
</protein>
<name>A0A024TYN7_9STRA</name>
<gene>
    <name evidence="2" type="ORF">H310_08542</name>
</gene>
<feature type="region of interest" description="Disordered" evidence="1">
    <location>
        <begin position="54"/>
        <end position="74"/>
    </location>
</feature>
<accession>A0A024TYN7</accession>
<proteinExistence type="predicted"/>